<sequence>MPPTPHNLPEKRQNVPFDINRSSFFHFIEAQRDQIKRHQRTESEKSGEEIDPDTIMHSWIWHHRD</sequence>
<evidence type="ECO:0000313" key="2">
    <source>
        <dbReference type="Proteomes" id="UP000642829"/>
    </source>
</evidence>
<evidence type="ECO:0000313" key="1">
    <source>
        <dbReference type="EMBL" id="GHC08753.1"/>
    </source>
</evidence>
<name>A0A8J3DD86_9BACT</name>
<comment type="caution">
    <text evidence="1">The sequence shown here is derived from an EMBL/GenBank/DDBJ whole genome shotgun (WGS) entry which is preliminary data.</text>
</comment>
<keyword evidence="2" id="KW-1185">Reference proteome</keyword>
<accession>A0A8J3DD86</accession>
<dbReference type="Proteomes" id="UP000642829">
    <property type="component" value="Unassembled WGS sequence"/>
</dbReference>
<reference evidence="1" key="1">
    <citation type="journal article" date="2014" name="Int. J. Syst. Evol. Microbiol.">
        <title>Complete genome sequence of Corynebacterium casei LMG S-19264T (=DSM 44701T), isolated from a smear-ripened cheese.</title>
        <authorList>
            <consortium name="US DOE Joint Genome Institute (JGI-PGF)"/>
            <person name="Walter F."/>
            <person name="Albersmeier A."/>
            <person name="Kalinowski J."/>
            <person name="Ruckert C."/>
        </authorList>
    </citation>
    <scope>NUCLEOTIDE SEQUENCE</scope>
    <source>
        <strain evidence="1">KCTC 12870</strain>
    </source>
</reference>
<organism evidence="1 2">
    <name type="scientific">Cerasicoccus arenae</name>
    <dbReference type="NCBI Taxonomy" id="424488"/>
    <lineage>
        <taxon>Bacteria</taxon>
        <taxon>Pseudomonadati</taxon>
        <taxon>Verrucomicrobiota</taxon>
        <taxon>Opitutia</taxon>
        <taxon>Puniceicoccales</taxon>
        <taxon>Cerasicoccaceae</taxon>
        <taxon>Cerasicoccus</taxon>
    </lineage>
</organism>
<reference evidence="1" key="2">
    <citation type="submission" date="2020-09" db="EMBL/GenBank/DDBJ databases">
        <authorList>
            <person name="Sun Q."/>
            <person name="Kim S."/>
        </authorList>
    </citation>
    <scope>NUCLEOTIDE SEQUENCE</scope>
    <source>
        <strain evidence="1">KCTC 12870</strain>
    </source>
</reference>
<proteinExistence type="predicted"/>
<gene>
    <name evidence="1" type="ORF">GCM10007047_27450</name>
</gene>
<dbReference type="AlphaFoldDB" id="A0A8J3DD86"/>
<dbReference type="EMBL" id="BMXG01000020">
    <property type="protein sequence ID" value="GHC08753.1"/>
    <property type="molecule type" value="Genomic_DNA"/>
</dbReference>
<protein>
    <submittedName>
        <fullName evidence="1">Uncharacterized protein</fullName>
    </submittedName>
</protein>